<evidence type="ECO:0000313" key="3">
    <source>
        <dbReference type="Proteomes" id="UP000183371"/>
    </source>
</evidence>
<evidence type="ECO:0000256" key="1">
    <source>
        <dbReference type="SAM" id="Phobius"/>
    </source>
</evidence>
<gene>
    <name evidence="2" type="ORF">SAMN05444141_103635</name>
</gene>
<evidence type="ECO:0008006" key="4">
    <source>
        <dbReference type="Google" id="ProtNLM"/>
    </source>
</evidence>
<protein>
    <recommendedName>
        <fullName evidence="4">Yip1 domain-containing protein</fullName>
    </recommendedName>
</protein>
<keyword evidence="1" id="KW-0812">Transmembrane</keyword>
<feature type="transmembrane region" description="Helical" evidence="1">
    <location>
        <begin position="56"/>
        <end position="79"/>
    </location>
</feature>
<dbReference type="RefSeq" id="WP_054782958.1">
    <property type="nucleotide sequence ID" value="NZ_FPBD01000003.1"/>
</dbReference>
<feature type="transmembrane region" description="Helical" evidence="1">
    <location>
        <begin position="193"/>
        <end position="220"/>
    </location>
</feature>
<accession>A0A1I7B4U5</accession>
<feature type="transmembrane region" description="Helical" evidence="1">
    <location>
        <begin position="29"/>
        <end position="50"/>
    </location>
</feature>
<feature type="transmembrane region" description="Helical" evidence="1">
    <location>
        <begin position="91"/>
        <end position="109"/>
    </location>
</feature>
<dbReference type="EMBL" id="FPBD01000003">
    <property type="protein sequence ID" value="SFT82206.1"/>
    <property type="molecule type" value="Genomic_DNA"/>
</dbReference>
<keyword evidence="1" id="KW-0472">Membrane</keyword>
<evidence type="ECO:0000313" key="2">
    <source>
        <dbReference type="EMBL" id="SFT82206.1"/>
    </source>
</evidence>
<feature type="transmembrane region" description="Helical" evidence="1">
    <location>
        <begin position="153"/>
        <end position="173"/>
    </location>
</feature>
<keyword evidence="1" id="KW-1133">Transmembrane helix</keyword>
<sequence length="229" mass="25765">MQPVFRRILKDQIDFLLFRPIKPPLGKYYSAYLAWGLLVTWLVGIGRYWDHPSAQLWQYAGFGSVLYIFVLAGLVWAITQPLKPKNFSYKNILLFISLTSLPAAFYAIPVERFMSLQNAQIANMLFLAIVAGWRVALFAVFLQRSAKLSGRTVFVATVLPLTLIVTALVALNLEHAVFEIMGGLRDETSNDTAYMIMVVISTLSLLATPIFVILYALLVYRAHKKSATI</sequence>
<keyword evidence="3" id="KW-1185">Reference proteome</keyword>
<dbReference type="AlphaFoldDB" id="A0A1I7B4U5"/>
<organism evidence="2 3">
    <name type="scientific">Pseudovibrio denitrificans</name>
    <dbReference type="NCBI Taxonomy" id="258256"/>
    <lineage>
        <taxon>Bacteria</taxon>
        <taxon>Pseudomonadati</taxon>
        <taxon>Pseudomonadota</taxon>
        <taxon>Alphaproteobacteria</taxon>
        <taxon>Hyphomicrobiales</taxon>
        <taxon>Stappiaceae</taxon>
        <taxon>Pseudovibrio</taxon>
    </lineage>
</organism>
<reference evidence="3" key="1">
    <citation type="submission" date="2016-10" db="EMBL/GenBank/DDBJ databases">
        <authorList>
            <person name="Varghese N."/>
            <person name="Submissions S."/>
        </authorList>
    </citation>
    <scope>NUCLEOTIDE SEQUENCE [LARGE SCALE GENOMIC DNA]</scope>
    <source>
        <strain evidence="3">DSM 17465</strain>
    </source>
</reference>
<name>A0A1I7B4U5_9HYPH</name>
<feature type="transmembrane region" description="Helical" evidence="1">
    <location>
        <begin position="121"/>
        <end position="141"/>
    </location>
</feature>
<proteinExistence type="predicted"/>
<dbReference type="Proteomes" id="UP000183371">
    <property type="component" value="Unassembled WGS sequence"/>
</dbReference>